<comment type="cofactor">
    <cofactor evidence="1 8">
        <name>Mg(2+)</name>
        <dbReference type="ChEBI" id="CHEBI:18420"/>
    </cofactor>
</comment>
<protein>
    <recommendedName>
        <fullName evidence="8">Cobyrinate a,c-diamide synthase</fullName>
        <ecNumber evidence="8">6.3.5.11</ecNumber>
    </recommendedName>
    <alternativeName>
        <fullName evidence="8">Cobyrinic acid a,c-diamide synthetase</fullName>
    </alternativeName>
</protein>
<feature type="region of interest" description="Disordered" evidence="9">
    <location>
        <begin position="225"/>
        <end position="248"/>
    </location>
</feature>
<proteinExistence type="inferred from homology"/>
<gene>
    <name evidence="8" type="primary">cbiA</name>
    <name evidence="12" type="ORF">FYJ85_11605</name>
</gene>
<evidence type="ECO:0000256" key="2">
    <source>
        <dbReference type="ARBA" id="ARBA00022573"/>
    </source>
</evidence>
<dbReference type="InterPro" id="IPR027417">
    <property type="entry name" value="P-loop_NTPase"/>
</dbReference>
<keyword evidence="2 8" id="KW-0169">Cobalamin biosynthesis</keyword>
<dbReference type="EMBL" id="VUNS01000011">
    <property type="protein sequence ID" value="MST97683.1"/>
    <property type="molecule type" value="Genomic_DNA"/>
</dbReference>
<comment type="similarity">
    <text evidence="8">Belongs to the CobB/CbiA family.</text>
</comment>
<dbReference type="SUPFAM" id="SSF52317">
    <property type="entry name" value="Class I glutamine amidotransferase-like"/>
    <property type="match status" value="1"/>
</dbReference>
<dbReference type="SUPFAM" id="SSF52540">
    <property type="entry name" value="P-loop containing nucleoside triphosphate hydrolases"/>
    <property type="match status" value="1"/>
</dbReference>
<evidence type="ECO:0000256" key="9">
    <source>
        <dbReference type="SAM" id="MobiDB-lite"/>
    </source>
</evidence>
<evidence type="ECO:0000256" key="6">
    <source>
        <dbReference type="ARBA" id="ARBA00022842"/>
    </source>
</evidence>
<feature type="site" description="Increases nucleophilicity of active site Cys" evidence="8">
    <location>
        <position position="439"/>
    </location>
</feature>
<dbReference type="InterPro" id="IPR002586">
    <property type="entry name" value="CobQ/CobB/MinD/ParA_Nub-bd_dom"/>
</dbReference>
<keyword evidence="6 8" id="KW-0460">Magnesium</keyword>
<dbReference type="NCBIfam" id="NF002204">
    <property type="entry name" value="PRK01077.1"/>
    <property type="match status" value="1"/>
</dbReference>
<feature type="active site" description="Nucleophile" evidence="8">
    <location>
        <position position="337"/>
    </location>
</feature>
<evidence type="ECO:0000256" key="4">
    <source>
        <dbReference type="ARBA" id="ARBA00022741"/>
    </source>
</evidence>
<evidence type="ECO:0000313" key="12">
    <source>
        <dbReference type="EMBL" id="MST97683.1"/>
    </source>
</evidence>
<dbReference type="PANTHER" id="PTHR43873:SF1">
    <property type="entry name" value="COBYRINATE A,C-DIAMIDE SYNTHASE"/>
    <property type="match status" value="1"/>
</dbReference>
<name>A0A844G3F0_9BACT</name>
<comment type="catalytic activity">
    <reaction evidence="8">
        <text>cob(II)yrinate + 2 L-glutamine + 2 ATP + 2 H2O = cob(II)yrinate a,c diamide + 2 L-glutamate + 2 ADP + 2 phosphate + 2 H(+)</text>
        <dbReference type="Rhea" id="RHEA:26289"/>
        <dbReference type="ChEBI" id="CHEBI:15377"/>
        <dbReference type="ChEBI" id="CHEBI:15378"/>
        <dbReference type="ChEBI" id="CHEBI:29985"/>
        <dbReference type="ChEBI" id="CHEBI:30616"/>
        <dbReference type="ChEBI" id="CHEBI:43474"/>
        <dbReference type="ChEBI" id="CHEBI:58359"/>
        <dbReference type="ChEBI" id="CHEBI:58537"/>
        <dbReference type="ChEBI" id="CHEBI:58894"/>
        <dbReference type="ChEBI" id="CHEBI:456216"/>
        <dbReference type="EC" id="6.3.5.11"/>
    </reaction>
</comment>
<evidence type="ECO:0000259" key="11">
    <source>
        <dbReference type="Pfam" id="PF07685"/>
    </source>
</evidence>
<dbReference type="AlphaFoldDB" id="A0A844G3F0"/>
<dbReference type="InterPro" id="IPR011698">
    <property type="entry name" value="GATase_3"/>
</dbReference>
<dbReference type="Pfam" id="PF01656">
    <property type="entry name" value="CbiA"/>
    <property type="match status" value="1"/>
</dbReference>
<reference evidence="12 13" key="1">
    <citation type="submission" date="2019-08" db="EMBL/GenBank/DDBJ databases">
        <title>In-depth cultivation of the pig gut microbiome towards novel bacterial diversity and tailored functional studies.</title>
        <authorList>
            <person name="Wylensek D."/>
            <person name="Hitch T.C.A."/>
            <person name="Clavel T."/>
        </authorList>
    </citation>
    <scope>NUCLEOTIDE SEQUENCE [LARGE SCALE GENOMIC DNA]</scope>
    <source>
        <strain evidence="12 13">BBE-744-WT-12</strain>
    </source>
</reference>
<sequence length="458" mass="48220">MSRFLIAGTNSGSGKTTLTLGILRAFGARGLTVAPFKCGPDYIDPLFHRQAAKRTSVNLDGFLAGAEGVRSSFARHAAGADAAVVEGVMGLFDGNAAAALEGSSAEIAALLELPVILVVNARGMAGSIAPLVRGFAGWHPAVRIAGVIANNVGSARHTELLRGSLAAAGLPPLLGGVPRDERLTLPERHLGLATGTLEASWLDLLGDTVGGAVDLDRLLELTREPLPESGPCRREPLPESGPCRREPLPEPELRLGVACDEAFNFHYRENFDLLLQLGVEPVGFSPLRQPELPGDLDGLWFGGGFPELYAQELAANAAMLDSIRSFAASGRPVYGECGGYLYLLEALTGFDGVRHPLLGLLPGEAVMRDRLASLGYREVETVSDTVFGPAGTRLRGHEFHYSALVAEPGGKPLFAAKDLRGNVRPAGSARGNVCGSYIHLYFGSNPAAAAAFAEGMRR</sequence>
<comment type="pathway">
    <text evidence="8">Cofactor biosynthesis; adenosylcobalamin biosynthesis; cob(II)yrinate a,c-diamide from sirohydrochlorin (anaerobic route): step 10/10.</text>
</comment>
<comment type="domain">
    <text evidence="8">Comprises of two domains. The C-terminal domain contains the binding site for glutamine and catalyzes the hydrolysis of this substrate to glutamate and ammonia. The N-terminal domain is anticipated to bind ATP and cobyrinate and catalyzes the ultimate synthesis of the diamide product. The ammonia produced via the glutaminase domain is probably translocated to the adjacent domain via a molecular tunnel, where it reacts with an activated intermediate.</text>
</comment>
<dbReference type="GO" id="GO:0009236">
    <property type="term" value="P:cobalamin biosynthetic process"/>
    <property type="evidence" value="ECO:0007669"/>
    <property type="project" value="UniProtKB-UniRule"/>
</dbReference>
<dbReference type="Pfam" id="PF07685">
    <property type="entry name" value="GATase_3"/>
    <property type="match status" value="1"/>
</dbReference>
<dbReference type="GO" id="GO:0042242">
    <property type="term" value="F:cobyrinic acid a,c-diamide synthase activity"/>
    <property type="evidence" value="ECO:0007669"/>
    <property type="project" value="UniProtKB-UniRule"/>
</dbReference>
<keyword evidence="13" id="KW-1185">Reference proteome</keyword>
<evidence type="ECO:0000256" key="1">
    <source>
        <dbReference type="ARBA" id="ARBA00001946"/>
    </source>
</evidence>
<evidence type="ECO:0000256" key="7">
    <source>
        <dbReference type="ARBA" id="ARBA00022962"/>
    </source>
</evidence>
<evidence type="ECO:0000256" key="8">
    <source>
        <dbReference type="HAMAP-Rule" id="MF_00027"/>
    </source>
</evidence>
<comment type="caution">
    <text evidence="12">The sequence shown here is derived from an EMBL/GenBank/DDBJ whole genome shotgun (WGS) entry which is preliminary data.</text>
</comment>
<dbReference type="GO" id="GO:0005524">
    <property type="term" value="F:ATP binding"/>
    <property type="evidence" value="ECO:0007669"/>
    <property type="project" value="UniProtKB-UniRule"/>
</dbReference>
<evidence type="ECO:0000313" key="13">
    <source>
        <dbReference type="Proteomes" id="UP000435649"/>
    </source>
</evidence>
<dbReference type="Gene3D" id="3.40.50.880">
    <property type="match status" value="1"/>
</dbReference>
<feature type="domain" description="CobB/CobQ-like glutamine amidotransferase" evidence="11">
    <location>
        <begin position="255"/>
        <end position="445"/>
    </location>
</feature>
<dbReference type="Proteomes" id="UP000435649">
    <property type="component" value="Unassembled WGS sequence"/>
</dbReference>
<comment type="function">
    <text evidence="8">Catalyzes the ATP-dependent amidation of the two carboxylate groups at positions a and c of cobyrinate, using either L-glutamine or ammonia as the nitrogen source.</text>
</comment>
<dbReference type="PANTHER" id="PTHR43873">
    <property type="entry name" value="COBYRINATE A,C-DIAMIDE SYNTHASE"/>
    <property type="match status" value="1"/>
</dbReference>
<dbReference type="UniPathway" id="UPA00148">
    <property type="reaction ID" value="UER00231"/>
</dbReference>
<evidence type="ECO:0000259" key="10">
    <source>
        <dbReference type="Pfam" id="PF01656"/>
    </source>
</evidence>
<keyword evidence="7 8" id="KW-0315">Glutamine amidotransferase</keyword>
<dbReference type="CDD" id="cd03130">
    <property type="entry name" value="GATase1_CobB"/>
    <property type="match status" value="1"/>
</dbReference>
<dbReference type="NCBIfam" id="TIGR00379">
    <property type="entry name" value="cobB"/>
    <property type="match status" value="1"/>
</dbReference>
<dbReference type="HAMAP" id="MF_00027">
    <property type="entry name" value="CobB_CbiA"/>
    <property type="match status" value="1"/>
</dbReference>
<comment type="miscellaneous">
    <text evidence="8">The a and c carboxylates of cobyrinate are activated for nucleophilic attack via formation of a phosphorylated intermediate by ATP. CbiA catalyzes first the amidation of the c-carboxylate, and then that of the a-carboxylate.</text>
</comment>
<dbReference type="PROSITE" id="PS51274">
    <property type="entry name" value="GATASE_COBBQ"/>
    <property type="match status" value="1"/>
</dbReference>
<organism evidence="12 13">
    <name type="scientific">Victivallis lenta</name>
    <dbReference type="NCBI Taxonomy" id="2606640"/>
    <lineage>
        <taxon>Bacteria</taxon>
        <taxon>Pseudomonadati</taxon>
        <taxon>Lentisphaerota</taxon>
        <taxon>Lentisphaeria</taxon>
        <taxon>Victivallales</taxon>
        <taxon>Victivallaceae</taxon>
        <taxon>Victivallis</taxon>
    </lineage>
</organism>
<keyword evidence="3 8" id="KW-0436">Ligase</keyword>
<dbReference type="InterPro" id="IPR029062">
    <property type="entry name" value="Class_I_gatase-like"/>
</dbReference>
<keyword evidence="4 8" id="KW-0547">Nucleotide-binding</keyword>
<accession>A0A844G3F0</accession>
<feature type="domain" description="CobQ/CobB/MinD/ParA nucleotide binding" evidence="10">
    <location>
        <begin position="5"/>
        <end position="190"/>
    </location>
</feature>
<dbReference type="InterPro" id="IPR004484">
    <property type="entry name" value="CbiA/CobB_synth"/>
</dbReference>
<dbReference type="Gene3D" id="3.40.50.300">
    <property type="entry name" value="P-loop containing nucleotide triphosphate hydrolases"/>
    <property type="match status" value="2"/>
</dbReference>
<dbReference type="EC" id="6.3.5.11" evidence="8"/>
<evidence type="ECO:0000256" key="5">
    <source>
        <dbReference type="ARBA" id="ARBA00022840"/>
    </source>
</evidence>
<dbReference type="CDD" id="cd05388">
    <property type="entry name" value="CobB_N"/>
    <property type="match status" value="1"/>
</dbReference>
<keyword evidence="5 8" id="KW-0067">ATP-binding</keyword>
<evidence type="ECO:0000256" key="3">
    <source>
        <dbReference type="ARBA" id="ARBA00022598"/>
    </source>
</evidence>